<feature type="compositionally biased region" description="Basic and acidic residues" evidence="2">
    <location>
        <begin position="732"/>
        <end position="745"/>
    </location>
</feature>
<protein>
    <submittedName>
        <fullName evidence="4">Phage terminase, ATPase subunit</fullName>
    </submittedName>
</protein>
<dbReference type="Pfam" id="PF03237">
    <property type="entry name" value="Terminase_6N"/>
    <property type="match status" value="1"/>
</dbReference>
<keyword evidence="1" id="KW-1188">Viral release from host cell</keyword>
<evidence type="ECO:0000259" key="3">
    <source>
        <dbReference type="Pfam" id="PF17289"/>
    </source>
</evidence>
<dbReference type="EMBL" id="CP011117">
    <property type="protein sequence ID" value="AKA83907.1"/>
    <property type="molecule type" value="Genomic_DNA"/>
</dbReference>
<gene>
    <name evidence="4" type="ORF">VO64_3361</name>
</gene>
<evidence type="ECO:0000256" key="2">
    <source>
        <dbReference type="SAM" id="MobiDB-lite"/>
    </source>
</evidence>
<feature type="compositionally biased region" description="Basic and acidic residues" evidence="2">
    <location>
        <begin position="109"/>
        <end position="129"/>
    </location>
</feature>
<evidence type="ECO:0000256" key="1">
    <source>
        <dbReference type="ARBA" id="ARBA00022612"/>
    </source>
</evidence>
<organism evidence="4 5">
    <name type="scientific">Pseudomonas synxantha</name>
    <dbReference type="NCBI Taxonomy" id="47883"/>
    <lineage>
        <taxon>Bacteria</taxon>
        <taxon>Pseudomonadati</taxon>
        <taxon>Pseudomonadota</taxon>
        <taxon>Gammaproteobacteria</taxon>
        <taxon>Pseudomonadales</taxon>
        <taxon>Pseudomonadaceae</taxon>
        <taxon>Pseudomonas</taxon>
    </lineage>
</organism>
<dbReference type="Proteomes" id="UP000033099">
    <property type="component" value="Chromosome"/>
</dbReference>
<name>A0AAU8TZX4_9PSED</name>
<feature type="domain" description="Terminase large subunit gp17-like C-terminal" evidence="3">
    <location>
        <begin position="425"/>
        <end position="581"/>
    </location>
</feature>
<evidence type="ECO:0000313" key="4">
    <source>
        <dbReference type="EMBL" id="AKA83907.1"/>
    </source>
</evidence>
<dbReference type="InterPro" id="IPR035421">
    <property type="entry name" value="Terminase_6C"/>
</dbReference>
<feature type="region of interest" description="Disordered" evidence="2">
    <location>
        <begin position="594"/>
        <end position="679"/>
    </location>
</feature>
<sequence>MYYSTEVKEAAKRLFLRRCKAKEIQAQLNLPNIRIVYYWIRQGGWEDMLSDEEPLTAVGRRITLLLDKAGSLTKDELNELDRLTTVRERLLKQAVKPSTAPAGESAGEPQERRQGGRGERSNRGDSGGKKREKKAKNDISGLTEVDFLDKFISKMYRYQQELFAAKQNPLTCRIRNILKSRQVGLTYYFAGEAFMDAVLTGDNQVFLSASRSQSEIFRSYIIQFAKSWFDIELTGNPIMLSNGAELRFLSTNSSTAQGYHGHVYVDEYFWIRDFDKLSTVASAMGTHKKWRKTYFSTPSAVSHQAYPFWSGEEFRNSKRGKKAGGTWPTEASYTQGALCPDGQWRKTITLDDAIAGGCDLFDLEQLQLEYDEDKFQQLFYCKFIDSSQSAFGLKDLERCYSDLSLWEDYNPELDRPFGNSPVWLGYDPSRTRDDATCVVVAPPLEPGAKFRILEKHSWRGHSFTFQAAQVKKLTERFNVQHIGIDITGVGYGVFDLVRDFYAKATPIHYSLETKNTLVLKAQDTIQGSRIEWDAGWTDIAQAFLTIKRGTTTSGQVTYSASRTDATGHADIAWAVMHALANEPLNTNKRRRSRYVTSGNNAQASTQKAPSQPAGATATAHAGVHLRGTGTGAVRQHRRVPGRISQRRRRDLQTASVAGGPGQVATRQRTPRRYPQVQTQPAVARIHPVRRLQHADHGTGESGLHGVRRGVLLSRYQCLRRSAGDAAPARYQHAGEGRRWVQDAAA</sequence>
<dbReference type="Gene3D" id="3.30.420.240">
    <property type="match status" value="1"/>
</dbReference>
<reference evidence="4 5" key="1">
    <citation type="journal article" date="2015" name="Genome Announc.">
        <title>Complete Genome Sequence of Biocontrol Strain Pseudomonas fluorescens LBUM223.</title>
        <authorList>
            <person name="Roquigny R."/>
            <person name="Arseneault T."/>
            <person name="Gadkar V.J."/>
            <person name="Novinscak A."/>
            <person name="Joly D.L."/>
            <person name="Filion M."/>
        </authorList>
    </citation>
    <scope>NUCLEOTIDE SEQUENCE [LARGE SCALE GENOMIC DNA]</scope>
    <source>
        <strain evidence="4 5">LBUM223</strain>
    </source>
</reference>
<dbReference type="Gene3D" id="3.40.50.300">
    <property type="entry name" value="P-loop containing nucleotide triphosphate hydrolases"/>
    <property type="match status" value="1"/>
</dbReference>
<dbReference type="Pfam" id="PF17289">
    <property type="entry name" value="Terminase_6C"/>
    <property type="match status" value="1"/>
</dbReference>
<dbReference type="KEGG" id="pfb:VO64_3361"/>
<accession>A0AAU8TZX4</accession>
<proteinExistence type="predicted"/>
<dbReference type="InterPro" id="IPR027417">
    <property type="entry name" value="P-loop_NTPase"/>
</dbReference>
<feature type="region of interest" description="Disordered" evidence="2">
    <location>
        <begin position="723"/>
        <end position="745"/>
    </location>
</feature>
<feature type="compositionally biased region" description="Basic residues" evidence="2">
    <location>
        <begin position="634"/>
        <end position="649"/>
    </location>
</feature>
<dbReference type="AlphaFoldDB" id="A0AAU8TZX4"/>
<feature type="region of interest" description="Disordered" evidence="2">
    <location>
        <begin position="94"/>
        <end position="136"/>
    </location>
</feature>
<feature type="compositionally biased region" description="Polar residues" evidence="2">
    <location>
        <begin position="594"/>
        <end position="609"/>
    </location>
</feature>
<evidence type="ECO:0000313" key="5">
    <source>
        <dbReference type="Proteomes" id="UP000033099"/>
    </source>
</evidence>
<feature type="compositionally biased region" description="Low complexity" evidence="2">
    <location>
        <begin position="613"/>
        <end position="624"/>
    </location>
</feature>